<dbReference type="OrthoDB" id="10319138at2759"/>
<dbReference type="Proteomes" id="UP000515163">
    <property type="component" value="Unplaced"/>
</dbReference>
<dbReference type="InterPro" id="IPR013783">
    <property type="entry name" value="Ig-like_fold"/>
</dbReference>
<reference evidence="3" key="1">
    <citation type="submission" date="2025-08" db="UniProtKB">
        <authorList>
            <consortium name="RefSeq"/>
        </authorList>
    </citation>
    <scope>IDENTIFICATION</scope>
    <source>
        <tissue evidence="3">Tentacle</tissue>
    </source>
</reference>
<dbReference type="Gene3D" id="2.60.40.10">
    <property type="entry name" value="Immunoglobulins"/>
    <property type="match status" value="1"/>
</dbReference>
<dbReference type="InParanoid" id="A0A6P8J8H2"/>
<evidence type="ECO:0000256" key="1">
    <source>
        <dbReference type="SAM" id="Phobius"/>
    </source>
</evidence>
<evidence type="ECO:0000313" key="2">
    <source>
        <dbReference type="Proteomes" id="UP000515163"/>
    </source>
</evidence>
<accession>A0A6P8J8H2</accession>
<keyword evidence="1" id="KW-0472">Membrane</keyword>
<sequence length="214" mass="24257">MRTWIESLSGACNVISPENPIICHVGDEALFNWTTDDGRIIYSANWGIKNGNHPDSQFINTNVFTTVVNYNKNMDPKYRPRVYFVGNLKMGRAWFKLKNVSLNDDLKYVANIRESKGGVLAYIVQLKVKKKANITWTTQVASTHVTDATATSIKINDSFDATSFSPKRDSFDATSFSPKRDHDHHYAGLLIAVLLLPLMWSFLVLISLKKNQKR</sequence>
<protein>
    <submittedName>
        <fullName evidence="3">Uncharacterized protein LOC116307289 isoform X1</fullName>
    </submittedName>
</protein>
<dbReference type="AlphaFoldDB" id="A0A6P8J8H2"/>
<dbReference type="GeneID" id="116307289"/>
<name>A0A6P8J8H2_ACTTE</name>
<gene>
    <name evidence="3" type="primary">LOC116307289</name>
</gene>
<keyword evidence="2" id="KW-1185">Reference proteome</keyword>
<evidence type="ECO:0000313" key="3">
    <source>
        <dbReference type="RefSeq" id="XP_031573315.1"/>
    </source>
</evidence>
<organism evidence="2 3">
    <name type="scientific">Actinia tenebrosa</name>
    <name type="common">Australian red waratah sea anemone</name>
    <dbReference type="NCBI Taxonomy" id="6105"/>
    <lineage>
        <taxon>Eukaryota</taxon>
        <taxon>Metazoa</taxon>
        <taxon>Cnidaria</taxon>
        <taxon>Anthozoa</taxon>
        <taxon>Hexacorallia</taxon>
        <taxon>Actiniaria</taxon>
        <taxon>Actiniidae</taxon>
        <taxon>Actinia</taxon>
    </lineage>
</organism>
<proteinExistence type="predicted"/>
<dbReference type="KEGG" id="aten:116307289"/>
<dbReference type="RefSeq" id="XP_031573315.1">
    <property type="nucleotide sequence ID" value="XM_031717455.1"/>
</dbReference>
<keyword evidence="1" id="KW-0812">Transmembrane</keyword>
<feature type="transmembrane region" description="Helical" evidence="1">
    <location>
        <begin position="186"/>
        <end position="208"/>
    </location>
</feature>
<keyword evidence="1" id="KW-1133">Transmembrane helix</keyword>